<keyword evidence="3" id="KW-1185">Reference proteome</keyword>
<protein>
    <submittedName>
        <fullName evidence="2">Retrovirus-related Pol polyprotein from transposon TNT 1-94</fullName>
    </submittedName>
</protein>
<feature type="domain" description="Retroviral polymerase SH3-like" evidence="1">
    <location>
        <begin position="76"/>
        <end position="108"/>
    </location>
</feature>
<accession>A0ABD1REK1</accession>
<gene>
    <name evidence="2" type="ORF">Adt_31153</name>
</gene>
<evidence type="ECO:0000313" key="3">
    <source>
        <dbReference type="Proteomes" id="UP001604336"/>
    </source>
</evidence>
<proteinExistence type="predicted"/>
<dbReference type="Proteomes" id="UP001604336">
    <property type="component" value="Unassembled WGS sequence"/>
</dbReference>
<comment type="caution">
    <text evidence="2">The sequence shown here is derived from an EMBL/GenBank/DDBJ whole genome shotgun (WGS) entry which is preliminary data.</text>
</comment>
<dbReference type="AlphaFoldDB" id="A0ABD1REK1"/>
<dbReference type="InterPro" id="IPR057670">
    <property type="entry name" value="SH3_retrovirus"/>
</dbReference>
<dbReference type="EMBL" id="JBFOLK010000009">
    <property type="protein sequence ID" value="KAL2486397.1"/>
    <property type="molecule type" value="Genomic_DNA"/>
</dbReference>
<name>A0ABD1REK1_9LAMI</name>
<sequence>MFKGSSMHMKGFIRNGLYVINAKPILGTGAAITMPSIDNNNLWYRRSLSSAIDGKTLIEKMFGKVSNYDTLKVFGCAGFAHQNIGKLEPRSKKCVFLGYADGVKDYKL</sequence>
<evidence type="ECO:0000313" key="2">
    <source>
        <dbReference type="EMBL" id="KAL2486397.1"/>
    </source>
</evidence>
<organism evidence="2 3">
    <name type="scientific">Abeliophyllum distichum</name>
    <dbReference type="NCBI Taxonomy" id="126358"/>
    <lineage>
        <taxon>Eukaryota</taxon>
        <taxon>Viridiplantae</taxon>
        <taxon>Streptophyta</taxon>
        <taxon>Embryophyta</taxon>
        <taxon>Tracheophyta</taxon>
        <taxon>Spermatophyta</taxon>
        <taxon>Magnoliopsida</taxon>
        <taxon>eudicotyledons</taxon>
        <taxon>Gunneridae</taxon>
        <taxon>Pentapetalae</taxon>
        <taxon>asterids</taxon>
        <taxon>lamiids</taxon>
        <taxon>Lamiales</taxon>
        <taxon>Oleaceae</taxon>
        <taxon>Forsythieae</taxon>
        <taxon>Abeliophyllum</taxon>
    </lineage>
</organism>
<reference evidence="3" key="1">
    <citation type="submission" date="2024-07" db="EMBL/GenBank/DDBJ databases">
        <title>Two chromosome-level genome assemblies of Korean endemic species Abeliophyllum distichum and Forsythia ovata (Oleaceae).</title>
        <authorList>
            <person name="Jang H."/>
        </authorList>
    </citation>
    <scope>NUCLEOTIDE SEQUENCE [LARGE SCALE GENOMIC DNA]</scope>
</reference>
<dbReference type="Pfam" id="PF25597">
    <property type="entry name" value="SH3_retrovirus"/>
    <property type="match status" value="1"/>
</dbReference>
<evidence type="ECO:0000259" key="1">
    <source>
        <dbReference type="Pfam" id="PF25597"/>
    </source>
</evidence>